<evidence type="ECO:0000259" key="12">
    <source>
        <dbReference type="Pfam" id="PF01225"/>
    </source>
</evidence>
<evidence type="ECO:0000256" key="1">
    <source>
        <dbReference type="ARBA" id="ARBA00022490"/>
    </source>
</evidence>
<comment type="catalytic activity">
    <reaction evidence="10 11">
        <text>D-alanyl-D-alanine + UDP-N-acetyl-alpha-D-muramoyl-L-alanyl-gamma-D-glutamyl-meso-2,6-diaminopimelate + ATP = UDP-N-acetyl-alpha-D-muramoyl-L-alanyl-gamma-D-glutamyl-meso-2,6-diaminopimeloyl-D-alanyl-D-alanine + ADP + phosphate + H(+)</text>
        <dbReference type="Rhea" id="RHEA:28374"/>
        <dbReference type="ChEBI" id="CHEBI:15378"/>
        <dbReference type="ChEBI" id="CHEBI:30616"/>
        <dbReference type="ChEBI" id="CHEBI:43474"/>
        <dbReference type="ChEBI" id="CHEBI:57822"/>
        <dbReference type="ChEBI" id="CHEBI:61386"/>
        <dbReference type="ChEBI" id="CHEBI:83905"/>
        <dbReference type="ChEBI" id="CHEBI:456216"/>
        <dbReference type="EC" id="6.3.2.10"/>
    </reaction>
</comment>
<dbReference type="KEGG" id="mmyr:MXMO3_01420"/>
<dbReference type="InterPro" id="IPR000713">
    <property type="entry name" value="Mur_ligase_N"/>
</dbReference>
<keyword evidence="5 10" id="KW-0067">ATP-binding</keyword>
<name>A0A2R4MD68_9HYPH</name>
<keyword evidence="6 10" id="KW-0133">Cell shape</keyword>
<dbReference type="Gene3D" id="3.40.1190.10">
    <property type="entry name" value="Mur-like, catalytic domain"/>
    <property type="match status" value="1"/>
</dbReference>
<dbReference type="HAMAP" id="MF_02019">
    <property type="entry name" value="MurF"/>
    <property type="match status" value="1"/>
</dbReference>
<dbReference type="GO" id="GO:0005737">
    <property type="term" value="C:cytoplasm"/>
    <property type="evidence" value="ECO:0007669"/>
    <property type="project" value="UniProtKB-SubCell"/>
</dbReference>
<dbReference type="SUPFAM" id="SSF63418">
    <property type="entry name" value="MurE/MurF N-terminal domain"/>
    <property type="match status" value="1"/>
</dbReference>
<dbReference type="GO" id="GO:0008766">
    <property type="term" value="F:UDP-N-acetylmuramoylalanyl-D-glutamyl-2,6-diaminopimelate-D-alanyl-D-alanine ligase activity"/>
    <property type="evidence" value="ECO:0007669"/>
    <property type="project" value="RHEA"/>
</dbReference>
<protein>
    <recommendedName>
        <fullName evidence="10 11">UDP-N-acetylmuramoyl-tripeptide--D-alanyl-D-alanine ligase</fullName>
        <ecNumber evidence="10 11">6.3.2.10</ecNumber>
    </recommendedName>
    <alternativeName>
        <fullName evidence="10">D-alanyl-D-alanine-adding enzyme</fullName>
    </alternativeName>
</protein>
<keyword evidence="3 10" id="KW-0132">Cell division</keyword>
<feature type="domain" description="Mur ligase N-terminal catalytic" evidence="12">
    <location>
        <begin position="27"/>
        <end position="83"/>
    </location>
</feature>
<reference evidence="15 16" key="1">
    <citation type="submission" date="2017-05" db="EMBL/GenBank/DDBJ databases">
        <title>Genome Analysis of Maritalea myrionectae HL2708#5.</title>
        <authorList>
            <consortium name="Cotde Inc.-PKNU"/>
            <person name="Jang D."/>
            <person name="Oh H.-M."/>
        </authorList>
    </citation>
    <scope>NUCLEOTIDE SEQUENCE [LARGE SCALE GENOMIC DNA]</scope>
    <source>
        <strain evidence="15 16">HL2708#5</strain>
    </source>
</reference>
<evidence type="ECO:0000256" key="7">
    <source>
        <dbReference type="ARBA" id="ARBA00022984"/>
    </source>
</evidence>
<dbReference type="UniPathway" id="UPA00219"/>
<dbReference type="Pfam" id="PF08245">
    <property type="entry name" value="Mur_ligase_M"/>
    <property type="match status" value="1"/>
</dbReference>
<dbReference type="GO" id="GO:0005524">
    <property type="term" value="F:ATP binding"/>
    <property type="evidence" value="ECO:0007669"/>
    <property type="project" value="UniProtKB-UniRule"/>
</dbReference>
<feature type="domain" description="Mur ligase C-terminal" evidence="13">
    <location>
        <begin position="325"/>
        <end position="449"/>
    </location>
</feature>
<sequence length="470" mass="50361">MASLWTIDEICRATGAPLGNLAPDREIFGVSIDSRTVAAHDLFVAIKGDQFDGHDFVVQALEKGAGAALVNAKFAQAHPEIEGLLVVDDALQGLEQLGMAARARVSGHVIAITGSVGKTSTKEAVRIMLEQFGKTHYSIKSFNNHWGVPLMLARMPADTDYGVFELGMNHADEIRHLVAMVRPHMAVITKIAAAHLENFPDLYGIADAKAEIFEGLEPNGQIFLGADHDYLPYLQGRAAGLGRHEVTTYGFAPGADLRLGAPKLADGQISSKFCFRGNEGTLLVPQLGAHALPNAACAYLIGRAFDLNSDSLIDALRAYVAPPGRGEVLEMAIDDSTFVLVDESYNANPSSMQAALDTLAQTAHQGRICVILGDMLELGEKSPELHRALATPILTLGPAQCFLVGPMMAHLRDELDAQVPVDWAENREGLLSKLANWLAPGDLVMVKGSNGIGLGALVQVCREKWPPVKV</sequence>
<comment type="function">
    <text evidence="10 11">Involved in cell wall formation. Catalyzes the final step in the synthesis of UDP-N-acetylmuramoyl-pentapeptide, the precursor of murein.</text>
</comment>
<comment type="subcellular location">
    <subcellularLocation>
        <location evidence="10 11">Cytoplasm</location>
    </subcellularLocation>
</comment>
<proteinExistence type="inferred from homology"/>
<evidence type="ECO:0000256" key="8">
    <source>
        <dbReference type="ARBA" id="ARBA00023306"/>
    </source>
</evidence>
<comment type="similarity">
    <text evidence="10">Belongs to the MurCDEF family. MurF subfamily.</text>
</comment>
<evidence type="ECO:0000256" key="6">
    <source>
        <dbReference type="ARBA" id="ARBA00022960"/>
    </source>
</evidence>
<comment type="pathway">
    <text evidence="10 11">Cell wall biogenesis; peptidoglycan biosynthesis.</text>
</comment>
<dbReference type="AlphaFoldDB" id="A0A2R4MD68"/>
<evidence type="ECO:0000256" key="5">
    <source>
        <dbReference type="ARBA" id="ARBA00022840"/>
    </source>
</evidence>
<evidence type="ECO:0000256" key="11">
    <source>
        <dbReference type="RuleBase" id="RU004136"/>
    </source>
</evidence>
<dbReference type="InterPro" id="IPR036615">
    <property type="entry name" value="Mur_ligase_C_dom_sf"/>
</dbReference>
<keyword evidence="8 10" id="KW-0131">Cell cycle</keyword>
<evidence type="ECO:0000256" key="2">
    <source>
        <dbReference type="ARBA" id="ARBA00022598"/>
    </source>
</evidence>
<dbReference type="GO" id="GO:0008360">
    <property type="term" value="P:regulation of cell shape"/>
    <property type="evidence" value="ECO:0007669"/>
    <property type="project" value="UniProtKB-KW"/>
</dbReference>
<dbReference type="NCBIfam" id="TIGR01143">
    <property type="entry name" value="murF"/>
    <property type="match status" value="1"/>
</dbReference>
<dbReference type="SUPFAM" id="SSF53244">
    <property type="entry name" value="MurD-like peptide ligases, peptide-binding domain"/>
    <property type="match status" value="1"/>
</dbReference>
<dbReference type="InterPro" id="IPR035911">
    <property type="entry name" value="MurE/MurF_N"/>
</dbReference>
<keyword evidence="16" id="KW-1185">Reference proteome</keyword>
<evidence type="ECO:0000313" key="16">
    <source>
        <dbReference type="Proteomes" id="UP000258927"/>
    </source>
</evidence>
<accession>A0A2R4MD68</accession>
<dbReference type="InterPro" id="IPR004101">
    <property type="entry name" value="Mur_ligase_C"/>
</dbReference>
<evidence type="ECO:0000259" key="14">
    <source>
        <dbReference type="Pfam" id="PF08245"/>
    </source>
</evidence>
<evidence type="ECO:0000256" key="3">
    <source>
        <dbReference type="ARBA" id="ARBA00022618"/>
    </source>
</evidence>
<evidence type="ECO:0000256" key="4">
    <source>
        <dbReference type="ARBA" id="ARBA00022741"/>
    </source>
</evidence>
<feature type="binding site" evidence="10">
    <location>
        <begin position="114"/>
        <end position="120"/>
    </location>
    <ligand>
        <name>ATP</name>
        <dbReference type="ChEBI" id="CHEBI:30616"/>
    </ligand>
</feature>
<dbReference type="Pfam" id="PF02875">
    <property type="entry name" value="Mur_ligase_C"/>
    <property type="match status" value="1"/>
</dbReference>
<dbReference type="Gene3D" id="3.90.190.20">
    <property type="entry name" value="Mur ligase, C-terminal domain"/>
    <property type="match status" value="1"/>
</dbReference>
<dbReference type="GO" id="GO:0009252">
    <property type="term" value="P:peptidoglycan biosynthetic process"/>
    <property type="evidence" value="ECO:0007669"/>
    <property type="project" value="UniProtKB-UniRule"/>
</dbReference>
<dbReference type="InterPro" id="IPR051046">
    <property type="entry name" value="MurCDEF_CellWall_CoF430Synth"/>
</dbReference>
<dbReference type="GO" id="GO:0071555">
    <property type="term" value="P:cell wall organization"/>
    <property type="evidence" value="ECO:0007669"/>
    <property type="project" value="UniProtKB-KW"/>
</dbReference>
<dbReference type="Pfam" id="PF01225">
    <property type="entry name" value="Mur_ligase"/>
    <property type="match status" value="1"/>
</dbReference>
<keyword evidence="1 10" id="KW-0963">Cytoplasm</keyword>
<keyword evidence="4 10" id="KW-0547">Nucleotide-binding</keyword>
<dbReference type="InterPro" id="IPR005863">
    <property type="entry name" value="UDP-N-AcMur_synth"/>
</dbReference>
<dbReference type="SUPFAM" id="SSF53623">
    <property type="entry name" value="MurD-like peptide ligases, catalytic domain"/>
    <property type="match status" value="1"/>
</dbReference>
<dbReference type="RefSeq" id="WP_162889168.1">
    <property type="nucleotide sequence ID" value="NZ_CP021330.1"/>
</dbReference>
<evidence type="ECO:0000313" key="15">
    <source>
        <dbReference type="EMBL" id="AVX03950.1"/>
    </source>
</evidence>
<gene>
    <name evidence="10" type="primary">murF</name>
    <name evidence="15" type="ORF">MXMO3_01420</name>
</gene>
<evidence type="ECO:0000256" key="10">
    <source>
        <dbReference type="HAMAP-Rule" id="MF_02019"/>
    </source>
</evidence>
<dbReference type="EMBL" id="CP021330">
    <property type="protein sequence ID" value="AVX03950.1"/>
    <property type="molecule type" value="Genomic_DNA"/>
</dbReference>
<keyword evidence="2 10" id="KW-0436">Ligase</keyword>
<feature type="domain" description="Mur ligase central" evidence="14">
    <location>
        <begin position="112"/>
        <end position="300"/>
    </location>
</feature>
<dbReference type="GO" id="GO:0047480">
    <property type="term" value="F:UDP-N-acetylmuramoyl-tripeptide-D-alanyl-D-alanine ligase activity"/>
    <property type="evidence" value="ECO:0007669"/>
    <property type="project" value="UniProtKB-UniRule"/>
</dbReference>
<dbReference type="PANTHER" id="PTHR43024:SF1">
    <property type="entry name" value="UDP-N-ACETYLMURAMOYL-TRIPEPTIDE--D-ALANYL-D-ALANINE LIGASE"/>
    <property type="match status" value="1"/>
</dbReference>
<keyword evidence="7 10" id="KW-0573">Peptidoglycan synthesis</keyword>
<dbReference type="Gene3D" id="3.40.1390.10">
    <property type="entry name" value="MurE/MurF, N-terminal domain"/>
    <property type="match status" value="1"/>
</dbReference>
<dbReference type="PANTHER" id="PTHR43024">
    <property type="entry name" value="UDP-N-ACETYLMURAMOYL-TRIPEPTIDE--D-ALANYL-D-ALANINE LIGASE"/>
    <property type="match status" value="1"/>
</dbReference>
<dbReference type="EC" id="6.3.2.10" evidence="10 11"/>
<dbReference type="InterPro" id="IPR036565">
    <property type="entry name" value="Mur-like_cat_sf"/>
</dbReference>
<dbReference type="GO" id="GO:0051301">
    <property type="term" value="P:cell division"/>
    <property type="evidence" value="ECO:0007669"/>
    <property type="project" value="UniProtKB-KW"/>
</dbReference>
<keyword evidence="9 10" id="KW-0961">Cell wall biogenesis/degradation</keyword>
<dbReference type="Proteomes" id="UP000258927">
    <property type="component" value="Chromosome"/>
</dbReference>
<evidence type="ECO:0000256" key="9">
    <source>
        <dbReference type="ARBA" id="ARBA00023316"/>
    </source>
</evidence>
<dbReference type="InterPro" id="IPR013221">
    <property type="entry name" value="Mur_ligase_cen"/>
</dbReference>
<evidence type="ECO:0000259" key="13">
    <source>
        <dbReference type="Pfam" id="PF02875"/>
    </source>
</evidence>
<organism evidence="15 16">
    <name type="scientific">Maritalea myrionectae</name>
    <dbReference type="NCBI Taxonomy" id="454601"/>
    <lineage>
        <taxon>Bacteria</taxon>
        <taxon>Pseudomonadati</taxon>
        <taxon>Pseudomonadota</taxon>
        <taxon>Alphaproteobacteria</taxon>
        <taxon>Hyphomicrobiales</taxon>
        <taxon>Devosiaceae</taxon>
        <taxon>Maritalea</taxon>
    </lineage>
</organism>
<dbReference type="STRING" id="1122213.GCA_000423365_01374"/>